<comment type="subcellular location">
    <subcellularLocation>
        <location evidence="1">Cell membrane</location>
        <topology evidence="1">Multi-pass membrane protein</topology>
    </subcellularLocation>
</comment>
<comment type="caution">
    <text evidence="9">The sequence shown here is derived from an EMBL/GenBank/DDBJ whole genome shotgun (WGS) entry which is preliminary data.</text>
</comment>
<feature type="transmembrane region" description="Helical" evidence="7">
    <location>
        <begin position="535"/>
        <end position="555"/>
    </location>
</feature>
<evidence type="ECO:0000256" key="7">
    <source>
        <dbReference type="SAM" id="Phobius"/>
    </source>
</evidence>
<dbReference type="Proteomes" id="UP000623461">
    <property type="component" value="Unassembled WGS sequence"/>
</dbReference>
<feature type="transmembrane region" description="Helical" evidence="7">
    <location>
        <begin position="387"/>
        <end position="410"/>
    </location>
</feature>
<dbReference type="InterPro" id="IPR051447">
    <property type="entry name" value="Lipoprotein-release_system"/>
</dbReference>
<feature type="transmembrane region" description="Helical" evidence="7">
    <location>
        <begin position="431"/>
        <end position="451"/>
    </location>
</feature>
<evidence type="ECO:0000313" key="10">
    <source>
        <dbReference type="Proteomes" id="UP000623461"/>
    </source>
</evidence>
<keyword evidence="4 7" id="KW-0812">Transmembrane</keyword>
<keyword evidence="10" id="KW-1185">Reference proteome</keyword>
<dbReference type="Pfam" id="PF02687">
    <property type="entry name" value="FtsX"/>
    <property type="match status" value="2"/>
</dbReference>
<proteinExistence type="inferred from homology"/>
<dbReference type="RefSeq" id="WP_030200786.1">
    <property type="nucleotide sequence ID" value="NZ_BMNZ01000009.1"/>
</dbReference>
<reference evidence="10" key="1">
    <citation type="journal article" date="2019" name="Int. J. Syst. Evol. Microbiol.">
        <title>The Global Catalogue of Microorganisms (GCM) 10K type strain sequencing project: providing services to taxonomists for standard genome sequencing and annotation.</title>
        <authorList>
            <consortium name="The Broad Institute Genomics Platform"/>
            <consortium name="The Broad Institute Genome Sequencing Center for Infectious Disease"/>
            <person name="Wu L."/>
            <person name="Ma J."/>
        </authorList>
    </citation>
    <scope>NUCLEOTIDE SEQUENCE [LARGE SCALE GENOMIC DNA]</scope>
    <source>
        <strain evidence="10">JCM 1365</strain>
    </source>
</reference>
<evidence type="ECO:0000256" key="1">
    <source>
        <dbReference type="ARBA" id="ARBA00004651"/>
    </source>
</evidence>
<evidence type="ECO:0000313" key="9">
    <source>
        <dbReference type="EMBL" id="GGN08019.1"/>
    </source>
</evidence>
<keyword evidence="5 7" id="KW-1133">Transmembrane helix</keyword>
<evidence type="ECO:0000256" key="5">
    <source>
        <dbReference type="ARBA" id="ARBA00022989"/>
    </source>
</evidence>
<feature type="domain" description="ABC3 transporter permease C-terminal" evidence="8">
    <location>
        <begin position="778"/>
        <end position="889"/>
    </location>
</feature>
<sequence length="902" mass="92688">MTGTWLMGLLRRRGGRLLAVSVGIAVAVSLIAALGTFLTVSQQTMTARALRSVAVDWQVEVQPGADPAAVRATVAASSGVRAAVPVTFARSTGLQATAGGTTQTTGAAVVLGLPDGYRARFPGEIRQLSGSASGVLVAQQTASNLHIRPGSQVKIGLGVKRWETVTVAGVVDLPQADSLFQKVGAPVGAQPSAPPDNVILLPAATFARVVGAQSATPLGHGSQAPGSPVVAVTTQIHVARSAPLPSDPAGAYAAVLGAAHNLEAKLAGTGVVGNNIGAALDAARSDAAYAQMLFLFLGLPGALLAAMLTAALVGAGAQRRRDEQALLRTRGLPPRAIGRLAAIEAALVAGGGAVLGLVAGAIASRWAFGSSNATASGLLEVFGLSPAWAVVAVLFGAVIAGATVLAPALRDLRHLTVSHARHAVGRARPPWWMRYGVDLGILALALVVFWVSSSDNYTLVLAPEGVPSISVSYWAFLGPTLLWLGGAMFLWRLATMSLTHGRGPLARFITPLTGRLAKPAAATMSRQRRPLTRSVVLLALAISFAASTATFNATYQQQAEADAQLTNGADVAVTPAPGAPLSATATAAIARTPGVTHVEPLQHRFAYVGADLQDLYGVHPNTIASVTALQDAYFQGGTARQLMATLAAKPDSILVSDETVKDFQLHPGDRLNLRLENQSTHQLTTIPFHYAGIAKEFPTAPKDSFFVANADYVAKMTGSNAVGTYLVDTSGTNQPAVAAALRHTLGTSATVTDITHTRTVVGSSLTSVNLAGLTRLELAFAIILAAGSGGLVLAIGLTERRRTMAIISVLGARRRQLQGLVMAEAAVVAVGGLLGGTLISWALTQMLVKVLTGVFDPPPSSIALPTVYLTVTVVTVVAALAAAAAFSARSSTRPAVEELRDA</sequence>
<feature type="transmembrane region" description="Helical" evidence="7">
    <location>
        <begin position="471"/>
        <end position="491"/>
    </location>
</feature>
<dbReference type="EMBL" id="BMNZ01000009">
    <property type="protein sequence ID" value="GGN08019.1"/>
    <property type="molecule type" value="Genomic_DNA"/>
</dbReference>
<comment type="similarity">
    <text evidence="2">Belongs to the ABC-4 integral membrane protein family. LolC/E subfamily.</text>
</comment>
<organism evidence="9 10">
    <name type="scientific">Terrabacter tumescens</name>
    <dbReference type="NCBI Taxonomy" id="60443"/>
    <lineage>
        <taxon>Bacteria</taxon>
        <taxon>Bacillati</taxon>
        <taxon>Actinomycetota</taxon>
        <taxon>Actinomycetes</taxon>
        <taxon>Micrococcales</taxon>
        <taxon>Intrasporangiaceae</taxon>
        <taxon>Terrabacter</taxon>
    </lineage>
</organism>
<gene>
    <name evidence="9" type="ORF">GCM10009721_39650</name>
</gene>
<evidence type="ECO:0000256" key="3">
    <source>
        <dbReference type="ARBA" id="ARBA00022475"/>
    </source>
</evidence>
<accession>A0ABQ2IFZ0</accession>
<evidence type="ECO:0000256" key="6">
    <source>
        <dbReference type="ARBA" id="ARBA00023136"/>
    </source>
</evidence>
<evidence type="ECO:0000259" key="8">
    <source>
        <dbReference type="Pfam" id="PF02687"/>
    </source>
</evidence>
<feature type="transmembrane region" description="Helical" evidence="7">
    <location>
        <begin position="292"/>
        <end position="315"/>
    </location>
</feature>
<dbReference type="InterPro" id="IPR003838">
    <property type="entry name" value="ABC3_permease_C"/>
</dbReference>
<keyword evidence="3" id="KW-1003">Cell membrane</keyword>
<keyword evidence="6 7" id="KW-0472">Membrane</keyword>
<feature type="transmembrane region" description="Helical" evidence="7">
    <location>
        <begin position="778"/>
        <end position="798"/>
    </location>
</feature>
<feature type="transmembrane region" description="Helical" evidence="7">
    <location>
        <begin position="336"/>
        <end position="367"/>
    </location>
</feature>
<name>A0ABQ2IFZ0_9MICO</name>
<evidence type="ECO:0000256" key="4">
    <source>
        <dbReference type="ARBA" id="ARBA00022692"/>
    </source>
</evidence>
<feature type="domain" description="ABC3 transporter permease C-terminal" evidence="8">
    <location>
        <begin position="301"/>
        <end position="410"/>
    </location>
</feature>
<feature type="transmembrane region" description="Helical" evidence="7">
    <location>
        <begin position="819"/>
        <end position="842"/>
    </location>
</feature>
<feature type="transmembrane region" description="Helical" evidence="7">
    <location>
        <begin position="17"/>
        <end position="38"/>
    </location>
</feature>
<feature type="transmembrane region" description="Helical" evidence="7">
    <location>
        <begin position="862"/>
        <end position="886"/>
    </location>
</feature>
<dbReference type="PANTHER" id="PTHR30489">
    <property type="entry name" value="LIPOPROTEIN-RELEASING SYSTEM TRANSMEMBRANE PROTEIN LOLE"/>
    <property type="match status" value="1"/>
</dbReference>
<protein>
    <recommendedName>
        <fullName evidence="8">ABC3 transporter permease C-terminal domain-containing protein</fullName>
    </recommendedName>
</protein>
<evidence type="ECO:0000256" key="2">
    <source>
        <dbReference type="ARBA" id="ARBA00005236"/>
    </source>
</evidence>
<dbReference type="PANTHER" id="PTHR30489:SF0">
    <property type="entry name" value="LIPOPROTEIN-RELEASING SYSTEM TRANSMEMBRANE PROTEIN LOLE"/>
    <property type="match status" value="1"/>
</dbReference>